<dbReference type="AlphaFoldDB" id="A0A0E9MUE8"/>
<gene>
    <name evidence="2" type="ORF">FPE01S_01_00580</name>
</gene>
<dbReference type="InterPro" id="IPR029068">
    <property type="entry name" value="Glyas_Bleomycin-R_OHBP_Dase"/>
</dbReference>
<name>A0A0E9MUE8_9BACT</name>
<dbReference type="PANTHER" id="PTHR33990">
    <property type="entry name" value="PROTEIN YJDN-RELATED"/>
    <property type="match status" value="1"/>
</dbReference>
<evidence type="ECO:0000313" key="3">
    <source>
        <dbReference type="Proteomes" id="UP000033121"/>
    </source>
</evidence>
<proteinExistence type="predicted"/>
<reference evidence="2 3" key="1">
    <citation type="submission" date="2015-04" db="EMBL/GenBank/DDBJ databases">
        <title>Whole genome shotgun sequence of Flavihumibacter petaseus NBRC 106054.</title>
        <authorList>
            <person name="Miyazawa S."/>
            <person name="Hosoyama A."/>
            <person name="Hashimoto M."/>
            <person name="Noguchi M."/>
            <person name="Tsuchikane K."/>
            <person name="Ohji S."/>
            <person name="Yamazoe A."/>
            <person name="Ichikawa N."/>
            <person name="Kimura A."/>
            <person name="Fujita N."/>
        </authorList>
    </citation>
    <scope>NUCLEOTIDE SEQUENCE [LARGE SCALE GENOMIC DNA]</scope>
    <source>
        <strain evidence="2 3">NBRC 106054</strain>
    </source>
</reference>
<dbReference type="EMBL" id="BBWV01000001">
    <property type="protein sequence ID" value="GAO41046.1"/>
    <property type="molecule type" value="Genomic_DNA"/>
</dbReference>
<organism evidence="2 3">
    <name type="scientific">Flavihumibacter petaseus NBRC 106054</name>
    <dbReference type="NCBI Taxonomy" id="1220578"/>
    <lineage>
        <taxon>Bacteria</taxon>
        <taxon>Pseudomonadati</taxon>
        <taxon>Bacteroidota</taxon>
        <taxon>Chitinophagia</taxon>
        <taxon>Chitinophagales</taxon>
        <taxon>Chitinophagaceae</taxon>
        <taxon>Flavihumibacter</taxon>
    </lineage>
</organism>
<dbReference type="InterPro" id="IPR028973">
    <property type="entry name" value="PhnB-like"/>
</dbReference>
<keyword evidence="3" id="KW-1185">Reference proteome</keyword>
<dbReference type="STRING" id="1220578.FPE01S_01_00580"/>
<protein>
    <recommendedName>
        <fullName evidence="1">PhnB-like domain-containing protein</fullName>
    </recommendedName>
</protein>
<comment type="caution">
    <text evidence="2">The sequence shown here is derived from an EMBL/GenBank/DDBJ whole genome shotgun (WGS) entry which is preliminary data.</text>
</comment>
<feature type="domain" description="PhnB-like" evidence="1">
    <location>
        <begin position="11"/>
        <end position="142"/>
    </location>
</feature>
<dbReference type="Gene3D" id="3.10.180.10">
    <property type="entry name" value="2,3-Dihydroxybiphenyl 1,2-Dioxygenase, domain 1"/>
    <property type="match status" value="1"/>
</dbReference>
<accession>A0A0E9MUE8</accession>
<evidence type="ECO:0000313" key="2">
    <source>
        <dbReference type="EMBL" id="GAO41046.1"/>
    </source>
</evidence>
<dbReference type="SUPFAM" id="SSF54593">
    <property type="entry name" value="Glyoxalase/Bleomycin resistance protein/Dihydroxybiphenyl dioxygenase"/>
    <property type="match status" value="1"/>
</dbReference>
<dbReference type="CDD" id="cd06588">
    <property type="entry name" value="PhnB_like"/>
    <property type="match status" value="1"/>
</dbReference>
<evidence type="ECO:0000259" key="1">
    <source>
        <dbReference type="Pfam" id="PF06983"/>
    </source>
</evidence>
<dbReference type="Pfam" id="PF06983">
    <property type="entry name" value="3-dmu-9_3-mt"/>
    <property type="match status" value="1"/>
</dbReference>
<sequence>MLNKQQAMIAIHPYLNFAGNTEEAFRFYQSVFGGKFSTVSRFRDTAEASRLPHEEQDKLMHIALPVGRNTVLMATDALESMGHHLNAGNNFSLQIEAESTEEADALYRALCEGGKPTLPMMTMFWGTYFGMLTDKFGIQWMINYNFNQSISI</sequence>
<dbReference type="PANTHER" id="PTHR33990:SF1">
    <property type="entry name" value="PROTEIN YJDN"/>
    <property type="match status" value="1"/>
</dbReference>
<dbReference type="Proteomes" id="UP000033121">
    <property type="component" value="Unassembled WGS sequence"/>
</dbReference>